<dbReference type="InterPro" id="IPR016169">
    <property type="entry name" value="FAD-bd_PCMH_sub2"/>
</dbReference>
<keyword evidence="6 10" id="KW-1133">Transmembrane helix</keyword>
<evidence type="ECO:0000256" key="4">
    <source>
        <dbReference type="ARBA" id="ARBA00022692"/>
    </source>
</evidence>
<evidence type="ECO:0000313" key="14">
    <source>
        <dbReference type="EMBL" id="KGF51709.1"/>
    </source>
</evidence>
<dbReference type="GO" id="GO:0050660">
    <property type="term" value="F:flavin adenine dinucleotide binding"/>
    <property type="evidence" value="ECO:0007669"/>
    <property type="project" value="InterPro"/>
</dbReference>
<comment type="subcellular location">
    <subcellularLocation>
        <location evidence="1">Cell membrane</location>
        <topology evidence="1">Multi-pass membrane protein</topology>
    </subcellularLocation>
</comment>
<evidence type="ECO:0000256" key="7">
    <source>
        <dbReference type="ARBA" id="ARBA00023122"/>
    </source>
</evidence>
<gene>
    <name evidence="14" type="ORF">HMPREF0661_03155</name>
</gene>
<dbReference type="SUPFAM" id="SSF54631">
    <property type="entry name" value="CBS-domain pair"/>
    <property type="match status" value="1"/>
</dbReference>
<organism evidence="14 15">
    <name type="scientific">Prevotella melaninogenica DNF00666</name>
    <dbReference type="NCBI Taxonomy" id="1401073"/>
    <lineage>
        <taxon>Bacteria</taxon>
        <taxon>Pseudomonadati</taxon>
        <taxon>Bacteroidota</taxon>
        <taxon>Bacteroidia</taxon>
        <taxon>Bacteroidales</taxon>
        <taxon>Prevotellaceae</taxon>
        <taxon>Prevotella</taxon>
    </lineage>
</organism>
<sequence>MDSFLVVFSSYISVNPIDISVILAILLAVFLLSLSAFASASEIAFFSLSPTDIESLDPDKNTSDKLIQQFRDDSERTLATILITNNLVNVAIIMLCNYIFSSLFTFKEEWLQFLCVTILLTFLLLLFGEIVPKVYSRRNPLAFCRSGVKGIVFFRKLFWPIETILLKSGAFAEKVVQKENRQLSVDDLEQALELTDKNDIKDEQGMLQGIIRFGDETAKEIMTSRQDIIDLDIRCSYEDVLKCIVDNNYSRIPVYQDNQDNIRGVLYIKDLLPHLSKPTNFRWQSLIRPPYFVPETKKIDDLLRDFQENKVHIAIVVDEFGGTSGIVTLEDILEEIVGEINDEFDEEERNYTKLGSNIYIFEGKTLLKDFSKILNLPDDEFDEIEGDADSVAGLLLEIKGDFPAVHEMLDYKNYKFEVLAIEERRISKVKVTVCGKDNE</sequence>
<evidence type="ECO:0000256" key="6">
    <source>
        <dbReference type="ARBA" id="ARBA00022989"/>
    </source>
</evidence>
<dbReference type="SMART" id="SM01091">
    <property type="entry name" value="CorC_HlyC"/>
    <property type="match status" value="1"/>
</dbReference>
<dbReference type="PROSITE" id="PS51846">
    <property type="entry name" value="CNNM"/>
    <property type="match status" value="1"/>
</dbReference>
<dbReference type="InterPro" id="IPR046342">
    <property type="entry name" value="CBS_dom_sf"/>
</dbReference>
<evidence type="ECO:0000256" key="3">
    <source>
        <dbReference type="ARBA" id="ARBA00022475"/>
    </source>
</evidence>
<feature type="domain" description="CBS" evidence="12">
    <location>
        <begin position="222"/>
        <end position="281"/>
    </location>
</feature>
<proteinExistence type="inferred from homology"/>
<evidence type="ECO:0000256" key="9">
    <source>
        <dbReference type="PROSITE-ProRule" id="PRU00703"/>
    </source>
</evidence>
<keyword evidence="5" id="KW-0677">Repeat</keyword>
<dbReference type="InterPro" id="IPR002550">
    <property type="entry name" value="CNNM"/>
</dbReference>
<protein>
    <submittedName>
        <fullName evidence="14">Hemolysin</fullName>
    </submittedName>
</protein>
<feature type="transmembrane region" description="Helical" evidence="11">
    <location>
        <begin position="78"/>
        <end position="104"/>
    </location>
</feature>
<evidence type="ECO:0000259" key="12">
    <source>
        <dbReference type="PROSITE" id="PS51371"/>
    </source>
</evidence>
<feature type="transmembrane region" description="Helical" evidence="11">
    <location>
        <begin position="110"/>
        <end position="131"/>
    </location>
</feature>
<dbReference type="SMART" id="SM00116">
    <property type="entry name" value="CBS"/>
    <property type="match status" value="2"/>
</dbReference>
<reference evidence="14 15" key="1">
    <citation type="submission" date="2014-07" db="EMBL/GenBank/DDBJ databases">
        <authorList>
            <person name="McCorrison J."/>
            <person name="Sanka R."/>
            <person name="Torralba M."/>
            <person name="Gillis M."/>
            <person name="Haft D.H."/>
            <person name="Methe B."/>
            <person name="Sutton G."/>
            <person name="Nelson K.E."/>
        </authorList>
    </citation>
    <scope>NUCLEOTIDE SEQUENCE [LARGE SCALE GENOMIC DNA]</scope>
    <source>
        <strain evidence="14 15">DNF00666</strain>
    </source>
</reference>
<accession>A0A096D2G8</accession>
<feature type="transmembrane region" description="Helical" evidence="11">
    <location>
        <begin position="20"/>
        <end position="40"/>
    </location>
</feature>
<dbReference type="InterPro" id="IPR000644">
    <property type="entry name" value="CBS_dom"/>
</dbReference>
<dbReference type="PANTHER" id="PTHR22777">
    <property type="entry name" value="HEMOLYSIN-RELATED"/>
    <property type="match status" value="1"/>
</dbReference>
<dbReference type="GO" id="GO:0005886">
    <property type="term" value="C:plasma membrane"/>
    <property type="evidence" value="ECO:0007669"/>
    <property type="project" value="UniProtKB-SubCell"/>
</dbReference>
<dbReference type="InterPro" id="IPR036318">
    <property type="entry name" value="FAD-bd_PCMH-like_sf"/>
</dbReference>
<evidence type="ECO:0000313" key="15">
    <source>
        <dbReference type="Proteomes" id="UP000029578"/>
    </source>
</evidence>
<dbReference type="NCBIfam" id="TIGR03520">
    <property type="entry name" value="GldE"/>
    <property type="match status" value="1"/>
</dbReference>
<comment type="similarity">
    <text evidence="2">Belongs to the UPF0053 family.</text>
</comment>
<keyword evidence="8 10" id="KW-0472">Membrane</keyword>
<evidence type="ECO:0000256" key="8">
    <source>
        <dbReference type="ARBA" id="ARBA00023136"/>
    </source>
</evidence>
<dbReference type="Gene3D" id="3.10.580.10">
    <property type="entry name" value="CBS-domain"/>
    <property type="match status" value="1"/>
</dbReference>
<dbReference type="InterPro" id="IPR044751">
    <property type="entry name" value="Ion_transp-like_CBS"/>
</dbReference>
<dbReference type="InterPro" id="IPR005170">
    <property type="entry name" value="Transptr-assoc_dom"/>
</dbReference>
<feature type="domain" description="CBS" evidence="12">
    <location>
        <begin position="286"/>
        <end position="343"/>
    </location>
</feature>
<evidence type="ECO:0000256" key="5">
    <source>
        <dbReference type="ARBA" id="ARBA00022737"/>
    </source>
</evidence>
<dbReference type="RefSeq" id="WP_036862869.1">
    <property type="nucleotide sequence ID" value="NZ_JRNS01000204.1"/>
</dbReference>
<dbReference type="EMBL" id="JRNS01000204">
    <property type="protein sequence ID" value="KGF51709.1"/>
    <property type="molecule type" value="Genomic_DNA"/>
</dbReference>
<dbReference type="PANTHER" id="PTHR22777:SF32">
    <property type="entry name" value="UPF0053 INNER MEMBRANE PROTEIN YFJD"/>
    <property type="match status" value="1"/>
</dbReference>
<dbReference type="InterPro" id="IPR019862">
    <property type="entry name" value="Motility-assoc_prot_GldE"/>
</dbReference>
<evidence type="ECO:0000259" key="13">
    <source>
        <dbReference type="PROSITE" id="PS51846"/>
    </source>
</evidence>
<keyword evidence="3" id="KW-1003">Cell membrane</keyword>
<evidence type="ECO:0000256" key="11">
    <source>
        <dbReference type="SAM" id="Phobius"/>
    </source>
</evidence>
<dbReference type="Pfam" id="PF01595">
    <property type="entry name" value="CNNM"/>
    <property type="match status" value="1"/>
</dbReference>
<comment type="caution">
    <text evidence="14">The sequence shown here is derived from an EMBL/GenBank/DDBJ whole genome shotgun (WGS) entry which is preliminary data.</text>
</comment>
<dbReference type="FunFam" id="3.10.580.10:FF:000002">
    <property type="entry name" value="Magnesium/cobalt efflux protein CorC"/>
    <property type="match status" value="1"/>
</dbReference>
<evidence type="ECO:0000256" key="2">
    <source>
        <dbReference type="ARBA" id="ARBA00006337"/>
    </source>
</evidence>
<feature type="domain" description="CNNM transmembrane" evidence="13">
    <location>
        <begin position="17"/>
        <end position="204"/>
    </location>
</feature>
<dbReference type="CDD" id="cd04590">
    <property type="entry name" value="CBS_pair_CorC_HlyC_assoc"/>
    <property type="match status" value="1"/>
</dbReference>
<evidence type="ECO:0000256" key="10">
    <source>
        <dbReference type="PROSITE-ProRule" id="PRU01193"/>
    </source>
</evidence>
<keyword evidence="4 10" id="KW-0812">Transmembrane</keyword>
<name>A0A096D2G8_9BACT</name>
<dbReference type="Pfam" id="PF00571">
    <property type="entry name" value="CBS"/>
    <property type="match status" value="2"/>
</dbReference>
<dbReference type="Pfam" id="PF03471">
    <property type="entry name" value="CorC_HlyC"/>
    <property type="match status" value="1"/>
</dbReference>
<dbReference type="AlphaFoldDB" id="A0A096D2G8"/>
<dbReference type="PROSITE" id="PS51371">
    <property type="entry name" value="CBS"/>
    <property type="match status" value="2"/>
</dbReference>
<dbReference type="Gene3D" id="3.30.465.10">
    <property type="match status" value="1"/>
</dbReference>
<dbReference type="SUPFAM" id="SSF56176">
    <property type="entry name" value="FAD-binding/transporter-associated domain-like"/>
    <property type="match status" value="1"/>
</dbReference>
<evidence type="ECO:0000256" key="1">
    <source>
        <dbReference type="ARBA" id="ARBA00004651"/>
    </source>
</evidence>
<keyword evidence="7 9" id="KW-0129">CBS domain</keyword>
<dbReference type="Proteomes" id="UP000029578">
    <property type="component" value="Unassembled WGS sequence"/>
</dbReference>